<organism evidence="2 3">
    <name type="scientific">Ridgeia piscesae</name>
    <name type="common">Tubeworm</name>
    <dbReference type="NCBI Taxonomy" id="27915"/>
    <lineage>
        <taxon>Eukaryota</taxon>
        <taxon>Metazoa</taxon>
        <taxon>Spiralia</taxon>
        <taxon>Lophotrochozoa</taxon>
        <taxon>Annelida</taxon>
        <taxon>Polychaeta</taxon>
        <taxon>Sedentaria</taxon>
        <taxon>Canalipalpata</taxon>
        <taxon>Sabellida</taxon>
        <taxon>Siboglinidae</taxon>
        <taxon>Ridgeia</taxon>
    </lineage>
</organism>
<feature type="transmembrane region" description="Helical" evidence="1">
    <location>
        <begin position="17"/>
        <end position="37"/>
    </location>
</feature>
<reference evidence="2" key="1">
    <citation type="journal article" date="2023" name="Mol. Biol. Evol.">
        <title>Third-Generation Sequencing Reveals the Adaptive Role of the Epigenome in Three Deep-Sea Polychaetes.</title>
        <authorList>
            <person name="Perez M."/>
            <person name="Aroh O."/>
            <person name="Sun Y."/>
            <person name="Lan Y."/>
            <person name="Juniper S.K."/>
            <person name="Young C.R."/>
            <person name="Angers B."/>
            <person name="Qian P.Y."/>
        </authorList>
    </citation>
    <scope>NUCLEOTIDE SEQUENCE</scope>
    <source>
        <strain evidence="2">R07B-5</strain>
    </source>
</reference>
<evidence type="ECO:0000256" key="1">
    <source>
        <dbReference type="SAM" id="Phobius"/>
    </source>
</evidence>
<gene>
    <name evidence="2" type="ORF">NP493_671g00022</name>
</gene>
<comment type="caution">
    <text evidence="2">The sequence shown here is derived from an EMBL/GenBank/DDBJ whole genome shotgun (WGS) entry which is preliminary data.</text>
</comment>
<accession>A0AAD9KRS4</accession>
<keyword evidence="1" id="KW-0812">Transmembrane</keyword>
<dbReference type="AlphaFoldDB" id="A0AAD9KRS4"/>
<feature type="transmembrane region" description="Helical" evidence="1">
    <location>
        <begin position="276"/>
        <end position="299"/>
    </location>
</feature>
<keyword evidence="1" id="KW-0472">Membrane</keyword>
<name>A0AAD9KRS4_RIDPI</name>
<dbReference type="EMBL" id="JAODUO010000670">
    <property type="protein sequence ID" value="KAK2176311.1"/>
    <property type="molecule type" value="Genomic_DNA"/>
</dbReference>
<keyword evidence="1" id="KW-1133">Transmembrane helix</keyword>
<feature type="transmembrane region" description="Helical" evidence="1">
    <location>
        <begin position="58"/>
        <end position="79"/>
    </location>
</feature>
<sequence length="300" mass="32563">MLHSAVEDDVWLANTRAISWLVAVQLLVAVFANVYLLRATSQRRFPVHWDTFRVVLRHSSVVDLSLCVAVAVVVIWSSLVLNNDTLTVSCAYYTLDQVLLAGAVAVAGGIVACCRQVFVLILFDDETPLLREHRFRVVHLLRAVSVVAIVGVIIATVAKYLLSSFEMSLCFVLGTVPPRAGYLLVVPVVIHFGLGVAYVAQAKPSEAGRKQSPSVPSCKNLVEQSSLAVTDGCTEIGDTRWRRFNLEVNVGIITWFIMAASMVMAGLHGLPPSGGTLLLVSGCTASCSVWSAVSVFRYWT</sequence>
<keyword evidence="3" id="KW-1185">Reference proteome</keyword>
<feature type="transmembrane region" description="Helical" evidence="1">
    <location>
        <begin position="182"/>
        <end position="200"/>
    </location>
</feature>
<evidence type="ECO:0000313" key="2">
    <source>
        <dbReference type="EMBL" id="KAK2176311.1"/>
    </source>
</evidence>
<proteinExistence type="predicted"/>
<evidence type="ECO:0000313" key="3">
    <source>
        <dbReference type="Proteomes" id="UP001209878"/>
    </source>
</evidence>
<feature type="transmembrane region" description="Helical" evidence="1">
    <location>
        <begin position="143"/>
        <end position="162"/>
    </location>
</feature>
<protein>
    <submittedName>
        <fullName evidence="2">Uncharacterized protein</fullName>
    </submittedName>
</protein>
<dbReference type="Proteomes" id="UP001209878">
    <property type="component" value="Unassembled WGS sequence"/>
</dbReference>
<feature type="transmembrane region" description="Helical" evidence="1">
    <location>
        <begin position="99"/>
        <end position="123"/>
    </location>
</feature>
<feature type="transmembrane region" description="Helical" evidence="1">
    <location>
        <begin position="250"/>
        <end position="270"/>
    </location>
</feature>